<feature type="region of interest" description="Disordered" evidence="1">
    <location>
        <begin position="371"/>
        <end position="404"/>
    </location>
</feature>
<evidence type="ECO:0000256" key="1">
    <source>
        <dbReference type="SAM" id="MobiDB-lite"/>
    </source>
</evidence>
<proteinExistence type="predicted"/>
<comment type="caution">
    <text evidence="3">The sequence shown here is derived from an EMBL/GenBank/DDBJ whole genome shotgun (WGS) entry which is preliminary data.</text>
</comment>
<accession>A0ABS2L1Q8</accession>
<evidence type="ECO:0000256" key="2">
    <source>
        <dbReference type="SAM" id="Phobius"/>
    </source>
</evidence>
<feature type="compositionally biased region" description="Pro residues" evidence="1">
    <location>
        <begin position="392"/>
        <end position="404"/>
    </location>
</feature>
<keyword evidence="2" id="KW-1133">Transmembrane helix</keyword>
<keyword evidence="2" id="KW-0472">Membrane</keyword>
<protein>
    <submittedName>
        <fullName evidence="3">Uncharacterized protein</fullName>
    </submittedName>
</protein>
<evidence type="ECO:0000313" key="3">
    <source>
        <dbReference type="EMBL" id="MBM7471014.1"/>
    </source>
</evidence>
<evidence type="ECO:0000313" key="4">
    <source>
        <dbReference type="Proteomes" id="UP000776164"/>
    </source>
</evidence>
<name>A0ABS2L1Q8_9MICO</name>
<feature type="compositionally biased region" description="Low complexity" evidence="1">
    <location>
        <begin position="371"/>
        <end position="391"/>
    </location>
</feature>
<keyword evidence="2" id="KW-0812">Transmembrane</keyword>
<reference evidence="3 4" key="1">
    <citation type="submission" date="2021-01" db="EMBL/GenBank/DDBJ databases">
        <title>Sequencing the genomes of 1000 actinobacteria strains.</title>
        <authorList>
            <person name="Klenk H.-P."/>
        </authorList>
    </citation>
    <scope>NUCLEOTIDE SEQUENCE [LARGE SCALE GENOMIC DNA]</scope>
    <source>
        <strain evidence="3 4">DSM 13057</strain>
    </source>
</reference>
<dbReference type="RefSeq" id="WP_205106704.1">
    <property type="nucleotide sequence ID" value="NZ_BAAAHT010000017.1"/>
</dbReference>
<organism evidence="3 4">
    <name type="scientific">Subtercola frigoramans</name>
    <dbReference type="NCBI Taxonomy" id="120298"/>
    <lineage>
        <taxon>Bacteria</taxon>
        <taxon>Bacillati</taxon>
        <taxon>Actinomycetota</taxon>
        <taxon>Actinomycetes</taxon>
        <taxon>Micrococcales</taxon>
        <taxon>Microbacteriaceae</taxon>
        <taxon>Subtercola</taxon>
    </lineage>
</organism>
<feature type="transmembrane region" description="Helical" evidence="2">
    <location>
        <begin position="203"/>
        <end position="225"/>
    </location>
</feature>
<sequence>MKRDADRLQASRVLEIARADPGALDALEAAYSGRFAVMDALWWSAHPLTRAPSGALDPAMALPAARAAAYSREASSSPIVEIDDPATGETLAVTRAEAELIGLEEQLDADRRALGDAIESCRPHLEEVESRLQELALPAPTLEAAHRPGTRADGGTIAGSIGVTTSARHGFGGRMAGADTDAEGSDEHPDARISASAWRRRSMIWMSAAVTMTVLLLVGVVLVVAQQAGSLGGTTAVGSAGTGGDSAATPPPTAVAGASLGLTIFEDPTLAPSIPPANIDPYYKPDSLRLLGVADSDLTVYAVENRINQPCLLAVYTDGTQSATCVTKDEFASMGIELRITSLNARKGSDTYPYRSGAHDVVFWNPDGSYGVSSSPVPSRDSSSYGVNPQQAPTPQPTPTPADG</sequence>
<dbReference type="EMBL" id="JAFBBU010000001">
    <property type="protein sequence ID" value="MBM7471014.1"/>
    <property type="molecule type" value="Genomic_DNA"/>
</dbReference>
<keyword evidence="4" id="KW-1185">Reference proteome</keyword>
<dbReference type="Proteomes" id="UP000776164">
    <property type="component" value="Unassembled WGS sequence"/>
</dbReference>
<gene>
    <name evidence="3" type="ORF">JOE66_000648</name>
</gene>